<feature type="compositionally biased region" description="Basic and acidic residues" evidence="3">
    <location>
        <begin position="1674"/>
        <end position="1689"/>
    </location>
</feature>
<proteinExistence type="predicted"/>
<feature type="compositionally biased region" description="Polar residues" evidence="3">
    <location>
        <begin position="2136"/>
        <end position="2146"/>
    </location>
</feature>
<dbReference type="EMBL" id="SFCI01000005">
    <property type="protein sequence ID" value="TFY83880.1"/>
    <property type="molecule type" value="Genomic_DNA"/>
</dbReference>
<reference evidence="5 6" key="1">
    <citation type="submission" date="2019-02" db="EMBL/GenBank/DDBJ databases">
        <title>Genome sequencing of the rare red list fungi Hericium alpestre (H. flagellum).</title>
        <authorList>
            <person name="Buettner E."/>
            <person name="Kellner H."/>
        </authorList>
    </citation>
    <scope>NUCLEOTIDE SEQUENCE [LARGE SCALE GENOMIC DNA]</scope>
    <source>
        <strain evidence="5 6">DSM 108284</strain>
    </source>
</reference>
<dbReference type="PANTHER" id="PTHR48103:SF2">
    <property type="entry name" value="MIDASIN"/>
    <property type="match status" value="1"/>
</dbReference>
<dbReference type="GO" id="GO:0030687">
    <property type="term" value="C:preribosome, large subunit precursor"/>
    <property type="evidence" value="ECO:0007669"/>
    <property type="project" value="TreeGrafter"/>
</dbReference>
<feature type="compositionally biased region" description="Acidic residues" evidence="3">
    <location>
        <begin position="1837"/>
        <end position="1886"/>
    </location>
</feature>
<gene>
    <name evidence="5" type="ORF">EWM64_g135</name>
</gene>
<feature type="compositionally biased region" description="Acidic residues" evidence="3">
    <location>
        <begin position="1896"/>
        <end position="1906"/>
    </location>
</feature>
<dbReference type="PANTHER" id="PTHR48103">
    <property type="entry name" value="MIDASIN-RELATED"/>
    <property type="match status" value="1"/>
</dbReference>
<dbReference type="STRING" id="135208.A0A4Z0ABB0"/>
<sequence>MKDDDSPILRQAIKIADDVVASIHQVSSDTVERKTRELQENGWDEISFALRLHKLARFLYNSCVHGFNISIIQVVTGWILEGLRDIPDSLLFVREKVEALQRLVTPTSGLGLGEIWATFRSSSAAPSPCLLQLEALAINSAAESRIYQLRGHVVDLLALEALPNAGDDSGRTLEITIEDIRKRLIESSHESVVQSNHVKDDRMLLIRELGVLARLHVGQQDNITDTARLLDAACQDPEGPLARFIPYRHAVWEVEAGKLTTMTMAALQISWLRALWNVDALHGPVILIEPTQLILTVAKCDWTNVTLRSSKRYQSDLHRHAKFILMASGSQVSRTEELVSFCYQTLLTLSSCFLDSFEETTRTKLQQATQEFRRLYSFSDLVNLLQESSHPQFSSTSMQLLGAPSALFDSSASESDAVLAVGHFLICIAQFFIELYVPNTPVDPSANQQCAADFWNGEQARIAEELRLHSELEVRETGEMRNGMTEYLRQGLEDAQGHLDGIPPIPKGCRRDASRLTAFWAEVSQFLSAVVATAKLNALLDLIKSGDAVASMREHVVQESISGFCQRLDTAYPEFRDLSSPLQWALLHMKLGLRLLAHASTTIDKGLDTFAKALVIFPSVRSAQVLGSSPDANSVLGSQEAFKTVLLRMASLTLEVDIGLEFSSQIQKIHALYEQAVRLWSIDRSKEAEADKAAASLYRGGATNNEAVPDSLLEEREFLELFPSFDDAAEDMDDHRAEDDMSRTKTLVDASLAEQLVDLHLRILTFQDRAGHLSSDTFSEFFDIRVIIEKAILEQNAGQLLESLDQSSTAHQLNLLKERFTSLETHSGSRARPYNFYLDPNVPEVQKASKLIEAMEGRLQTLIQEWPDQMVLQNLRDRCGQIMTTSLHSPVAKVLSMLEQLLLQTEDWEMFANRDNSLKDHRQALTTQIVEWRRLELSSWQGLLETQLITFEHGAFDWWFRLYDLVVRGPLGAVDLEEDIDGTEEYMERFVPLIDQFIKSSPMGQFRRRMDLLRSFEILLKHLSASMMAQEQFILERVLRILTNTRDYYSQYANRISRSFAMQRNALEKEIKGFIKLASWKDVNVHALKASATRTHHQLYKCIRKFREIMRQPIDSLFQLEPAGNTEGTPSFNSLPLRGEDDAAVSEFPARSKSANAPRHLQQLPQTYKKYQRLLHAQIGSFIRSRPFQHVDSLAGEIIEVSHSLSSIAIASDIPKEKQQKQAKALLVRKRKAWSDLLKELKRVGFAVNVKPEVLHQQQNERWLLEQAVISSSPADTSDSEKMERYWLRLRGLLPGVRATLADHHSDIGTRELQRGVMLLESGLSIALDTRSRLASLTSSYERFINVTRRLRMLRQTSKVAISGDESLSRVLRLKDFLCRCCHALFEAGQQLEAFGTLPSAQPIPATLSEELSVLMASTETRRDKLSEAVNNMRLTGTPLLLEDEYRDVQDSHAHVLHVLTQLRSWEEEHGYLRDILSPIRAWAESETGSLSPLEATQVSSDIVDADHVIDTFLTIVQSVLAKIPAEADSTESPDQDKYVKDTSRVIEQLSGALRVDSVLDTLDSAVTQLATASPETIQLNVARFLPFVEHYGTLVEEHVQVLTKWTGSLFKLEYVLCSIIHTIAMQGFCKPPDIEEASEGDEGVETSGGTGLGEGTGKENVSKEIEDESQVEGLKDEDQGAQNERNKDEDDQEKDNTIEMGQDFEGELEDVPDEGEEGEDENDDDAEEAEEPEEQIGDVGENDEGKVDEKLWGDEKGPEENEGKTNEDHSTSKGDESEMVAKEGGKKEKDKTPKEDKAGEESKEENIDEPMPEDGADEDAGALPEPNEAGAPIDDYVQDAETLDLPEDLDMGAEDEQDDALGQDDEMDLGDDGYDEEPAQDGEEETEHRPASPDAADDEGAEDDSQNDKFAQATEDDANPEGEMSEEGIAQPDLQQGDGSAADTTPEVSKNTSERDAANTGEGGGTQGAAGNDAGAGDQANQDAESKAENGEQQPGAPEETSTGAGGATTGAEQGNAASQDTPQTGLSSNPLRSLGDALKEIRQRFDDILESAGETGDLPMPQAADSAEPAQLEYLHPDDADQNMQALGPAGSEEVAKLSELKLVDEEASAGPDIPMDIDDQTLPEQLANPPPISSLQSDPTTEAFQEDVESALTQHQVRSQQPAQTQPDPSLDLHAPKVDVDMEEPEGQEIIEAELRRWQAEGQPKQGAEHLWRQYESLTHDLSFALCEQLRLILEPTLATRLKGDYRTGKRLNMKKIIPYIASEYTKDKIWLRRTRPSQREYQVLIALDDSRSMAESHSVHLAYETLALVSKALSRLEVGDIGIAKFGETVDVLHGFDEGPFTDQAGMQVMSAFGFHQKATDVLSMVEASLKILESARDRRSTGSSSAADLWQLEIIISDGICQDHDKLRTVLRKAEEQRVMVVFIVIDSLHSNTAAATGSSTTGEGAHNNSILSMNQVAYKNVDGKMELQMQRYLDSFPFEYYVVLRSVEALPEVLSSTLKQFFERISED</sequence>
<evidence type="ECO:0000256" key="2">
    <source>
        <dbReference type="ARBA" id="ARBA00022840"/>
    </source>
</evidence>
<keyword evidence="1" id="KW-0547">Nucleotide-binding</keyword>
<feature type="compositionally biased region" description="Acidic residues" evidence="3">
    <location>
        <begin position="1703"/>
        <end position="1743"/>
    </location>
</feature>
<dbReference type="GO" id="GO:0005634">
    <property type="term" value="C:nucleus"/>
    <property type="evidence" value="ECO:0007669"/>
    <property type="project" value="TreeGrafter"/>
</dbReference>
<feature type="compositionally biased region" description="Polar residues" evidence="3">
    <location>
        <begin position="2154"/>
        <end position="2171"/>
    </location>
</feature>
<dbReference type="GO" id="GO:0000055">
    <property type="term" value="P:ribosomal large subunit export from nucleus"/>
    <property type="evidence" value="ECO:0007669"/>
    <property type="project" value="TreeGrafter"/>
</dbReference>
<dbReference type="InterPro" id="IPR036465">
    <property type="entry name" value="vWFA_dom_sf"/>
</dbReference>
<comment type="caution">
    <text evidence="5">The sequence shown here is derived from an EMBL/GenBank/DDBJ whole genome shotgun (WGS) entry which is preliminary data.</text>
</comment>
<name>A0A4Z0ABB0_9AGAM</name>
<feature type="compositionally biased region" description="Acidic residues" evidence="3">
    <location>
        <begin position="1635"/>
        <end position="1645"/>
    </location>
</feature>
<feature type="compositionally biased region" description="Basic and acidic residues" evidence="3">
    <location>
        <begin position="2039"/>
        <end position="2049"/>
    </location>
</feature>
<dbReference type="Gene3D" id="3.40.50.410">
    <property type="entry name" value="von Willebrand factor, type A domain"/>
    <property type="match status" value="1"/>
</dbReference>
<feature type="compositionally biased region" description="Acidic residues" evidence="3">
    <location>
        <begin position="1807"/>
        <end position="1821"/>
    </location>
</feature>
<keyword evidence="2" id="KW-0067">ATP-binding</keyword>
<evidence type="ECO:0000256" key="1">
    <source>
        <dbReference type="ARBA" id="ARBA00022741"/>
    </source>
</evidence>
<feature type="compositionally biased region" description="Basic and acidic residues" evidence="3">
    <location>
        <begin position="2096"/>
        <end position="2107"/>
    </location>
</feature>
<feature type="compositionally biased region" description="Low complexity" evidence="3">
    <location>
        <begin position="1970"/>
        <end position="1984"/>
    </location>
</feature>
<organism evidence="5 6">
    <name type="scientific">Hericium alpestre</name>
    <dbReference type="NCBI Taxonomy" id="135208"/>
    <lineage>
        <taxon>Eukaryota</taxon>
        <taxon>Fungi</taxon>
        <taxon>Dikarya</taxon>
        <taxon>Basidiomycota</taxon>
        <taxon>Agaricomycotina</taxon>
        <taxon>Agaricomycetes</taxon>
        <taxon>Russulales</taxon>
        <taxon>Hericiaceae</taxon>
        <taxon>Hericium</taxon>
    </lineage>
</organism>
<feature type="compositionally biased region" description="Polar residues" evidence="3">
    <location>
        <begin position="2020"/>
        <end position="2033"/>
    </location>
</feature>
<protein>
    <recommendedName>
        <fullName evidence="4">VWFA domain-containing protein</fullName>
    </recommendedName>
</protein>
<dbReference type="GO" id="GO:0005524">
    <property type="term" value="F:ATP binding"/>
    <property type="evidence" value="ECO:0007669"/>
    <property type="project" value="UniProtKB-KW"/>
</dbReference>
<evidence type="ECO:0000256" key="3">
    <source>
        <dbReference type="SAM" id="MobiDB-lite"/>
    </source>
</evidence>
<evidence type="ECO:0000313" key="5">
    <source>
        <dbReference type="EMBL" id="TFY83880.1"/>
    </source>
</evidence>
<dbReference type="GO" id="GO:0000027">
    <property type="term" value="P:ribosomal large subunit assembly"/>
    <property type="evidence" value="ECO:0007669"/>
    <property type="project" value="TreeGrafter"/>
</dbReference>
<evidence type="ECO:0000313" key="6">
    <source>
        <dbReference type="Proteomes" id="UP000298061"/>
    </source>
</evidence>
<feature type="compositionally biased region" description="Basic and acidic residues" evidence="3">
    <location>
        <begin position="1744"/>
        <end position="1806"/>
    </location>
</feature>
<feature type="domain" description="VWFA" evidence="4">
    <location>
        <begin position="2286"/>
        <end position="2511"/>
    </location>
</feature>
<dbReference type="InterPro" id="IPR002035">
    <property type="entry name" value="VWF_A"/>
</dbReference>
<feature type="compositionally biased region" description="Polar residues" evidence="3">
    <location>
        <begin position="1934"/>
        <end position="1952"/>
    </location>
</feature>
<dbReference type="OrthoDB" id="5186at2759"/>
<keyword evidence="6" id="KW-1185">Reference proteome</keyword>
<dbReference type="Proteomes" id="UP000298061">
    <property type="component" value="Unassembled WGS sequence"/>
</dbReference>
<evidence type="ECO:0000259" key="4">
    <source>
        <dbReference type="PROSITE" id="PS50234"/>
    </source>
</evidence>
<feature type="compositionally biased region" description="Gly residues" evidence="3">
    <location>
        <begin position="1647"/>
        <end position="1656"/>
    </location>
</feature>
<accession>A0A4Z0ABB0</accession>
<feature type="region of interest" description="Disordered" evidence="3">
    <location>
        <begin position="1635"/>
        <end position="2177"/>
    </location>
</feature>
<dbReference type="SUPFAM" id="SSF53300">
    <property type="entry name" value="vWA-like"/>
    <property type="match status" value="1"/>
</dbReference>
<feature type="compositionally biased region" description="Acidic residues" evidence="3">
    <location>
        <begin position="1915"/>
        <end position="1927"/>
    </location>
</feature>
<dbReference type="PROSITE" id="PS50234">
    <property type="entry name" value="VWFA"/>
    <property type="match status" value="1"/>
</dbReference>